<feature type="region of interest" description="Disordered" evidence="1">
    <location>
        <begin position="1"/>
        <end position="23"/>
    </location>
</feature>
<organism evidence="2 3">
    <name type="scientific">Cirrhinus molitorella</name>
    <name type="common">mud carp</name>
    <dbReference type="NCBI Taxonomy" id="172907"/>
    <lineage>
        <taxon>Eukaryota</taxon>
        <taxon>Metazoa</taxon>
        <taxon>Chordata</taxon>
        <taxon>Craniata</taxon>
        <taxon>Vertebrata</taxon>
        <taxon>Euteleostomi</taxon>
        <taxon>Actinopterygii</taxon>
        <taxon>Neopterygii</taxon>
        <taxon>Teleostei</taxon>
        <taxon>Ostariophysi</taxon>
        <taxon>Cypriniformes</taxon>
        <taxon>Cyprinidae</taxon>
        <taxon>Labeoninae</taxon>
        <taxon>Labeonini</taxon>
        <taxon>Cirrhinus</taxon>
    </lineage>
</organism>
<feature type="compositionally biased region" description="Basic and acidic residues" evidence="1">
    <location>
        <begin position="12"/>
        <end position="23"/>
    </location>
</feature>
<comment type="caution">
    <text evidence="2">The sequence shown here is derived from an EMBL/GenBank/DDBJ whole genome shotgun (WGS) entry which is preliminary data.</text>
</comment>
<evidence type="ECO:0000256" key="1">
    <source>
        <dbReference type="SAM" id="MobiDB-lite"/>
    </source>
</evidence>
<proteinExistence type="predicted"/>
<dbReference type="EMBL" id="JAYMGO010000016">
    <property type="protein sequence ID" value="KAL1258775.1"/>
    <property type="molecule type" value="Genomic_DNA"/>
</dbReference>
<protein>
    <submittedName>
        <fullName evidence="2">Uncharacterized protein</fullName>
    </submittedName>
</protein>
<keyword evidence="3" id="KW-1185">Reference proteome</keyword>
<reference evidence="2 3" key="1">
    <citation type="submission" date="2023-09" db="EMBL/GenBank/DDBJ databases">
        <authorList>
            <person name="Wang M."/>
        </authorList>
    </citation>
    <scope>NUCLEOTIDE SEQUENCE [LARGE SCALE GENOMIC DNA]</scope>
    <source>
        <strain evidence="2">GT-2023</strain>
        <tissue evidence="2">Liver</tissue>
    </source>
</reference>
<gene>
    <name evidence="2" type="ORF">QQF64_009352</name>
</gene>
<dbReference type="Proteomes" id="UP001558613">
    <property type="component" value="Unassembled WGS sequence"/>
</dbReference>
<accession>A0ABR3M2G9</accession>
<evidence type="ECO:0000313" key="2">
    <source>
        <dbReference type="EMBL" id="KAL1258775.1"/>
    </source>
</evidence>
<name>A0ABR3M2G9_9TELE</name>
<evidence type="ECO:0000313" key="3">
    <source>
        <dbReference type="Proteomes" id="UP001558613"/>
    </source>
</evidence>
<feature type="compositionally biased region" description="Basic residues" evidence="1">
    <location>
        <begin position="1"/>
        <end position="11"/>
    </location>
</feature>
<sequence length="104" mass="11723">MSGRRHRRTQTHAHDSHRSIESRSRPAVVLRDLRVLGKIMSSSLWPRGTAGNYHDPCSCSAGIHFPLRFSGTEKEDLRRVQAFFSSDIWIQGGPHIQSNTSVAK</sequence>